<dbReference type="Gramene" id="Pp3c11_8680V3.3">
    <property type="protein sequence ID" value="Pp3c11_8680V3.3"/>
    <property type="gene ID" value="Pp3c11_8680"/>
</dbReference>
<evidence type="ECO:0000313" key="2">
    <source>
        <dbReference type="EnsemblPlants" id="Pp3c11_8680V3.2"/>
    </source>
</evidence>
<feature type="compositionally biased region" description="Gly residues" evidence="1">
    <location>
        <begin position="207"/>
        <end position="223"/>
    </location>
</feature>
<evidence type="ECO:0000313" key="3">
    <source>
        <dbReference type="Proteomes" id="UP000006727"/>
    </source>
</evidence>
<dbReference type="EnsemblPlants" id="Pp3c11_8680V3.3">
    <property type="protein sequence ID" value="Pp3c11_8680V3.3"/>
    <property type="gene ID" value="Pp3c11_8680"/>
</dbReference>
<dbReference type="AlphaFoldDB" id="A0A7I4F129"/>
<reference evidence="2 3" key="2">
    <citation type="journal article" date="2018" name="Plant J.">
        <title>The Physcomitrella patens chromosome-scale assembly reveals moss genome structure and evolution.</title>
        <authorList>
            <person name="Lang D."/>
            <person name="Ullrich K.K."/>
            <person name="Murat F."/>
            <person name="Fuchs J."/>
            <person name="Jenkins J."/>
            <person name="Haas F.B."/>
            <person name="Piednoel M."/>
            <person name="Gundlach H."/>
            <person name="Van Bel M."/>
            <person name="Meyberg R."/>
            <person name="Vives C."/>
            <person name="Morata J."/>
            <person name="Symeonidi A."/>
            <person name="Hiss M."/>
            <person name="Muchero W."/>
            <person name="Kamisugi Y."/>
            <person name="Saleh O."/>
            <person name="Blanc G."/>
            <person name="Decker E.L."/>
            <person name="van Gessel N."/>
            <person name="Grimwood J."/>
            <person name="Hayes R.D."/>
            <person name="Graham S.W."/>
            <person name="Gunter L.E."/>
            <person name="McDaniel S.F."/>
            <person name="Hoernstein S.N.W."/>
            <person name="Larsson A."/>
            <person name="Li F.W."/>
            <person name="Perroud P.F."/>
            <person name="Phillips J."/>
            <person name="Ranjan P."/>
            <person name="Rokshar D.S."/>
            <person name="Rothfels C.J."/>
            <person name="Schneider L."/>
            <person name="Shu S."/>
            <person name="Stevenson D.W."/>
            <person name="Thummler F."/>
            <person name="Tillich M."/>
            <person name="Villarreal Aguilar J.C."/>
            <person name="Widiez T."/>
            <person name="Wong G.K."/>
            <person name="Wymore A."/>
            <person name="Zhang Y."/>
            <person name="Zimmer A.D."/>
            <person name="Quatrano R.S."/>
            <person name="Mayer K.F.X."/>
            <person name="Goodstein D."/>
            <person name="Casacuberta J.M."/>
            <person name="Vandepoele K."/>
            <person name="Reski R."/>
            <person name="Cuming A.C."/>
            <person name="Tuskan G.A."/>
            <person name="Maumus F."/>
            <person name="Salse J."/>
            <person name="Schmutz J."/>
            <person name="Rensing S.A."/>
        </authorList>
    </citation>
    <scope>NUCLEOTIDE SEQUENCE [LARGE SCALE GENOMIC DNA]</scope>
    <source>
        <strain evidence="2 3">cv. Gransden 2004</strain>
    </source>
</reference>
<sequence>MVSMLRESLVIAPFLALAVHDIHTHLPHIHTHIPPTHRLGAAVELFMQFCSSLACFQGSTIMLPRMLPRMLPLHIFSVLWLFVAVTASSLQEPFPNRFGDEVEALPALEQKPHGRAGRLLGVDHGVVSDRRGVRGRSLNGFGRGGGGFGGGGGGRFRPGPGRGGERGGWGGGRGGEVPGEGGEEGGGGGGGGGGGDGGDGGDGICIGYCPGGGIGGGGGGGGSSSAFTTSSESTESMESTTQVTTPPFTAASTPSTP</sequence>
<dbReference type="EnsemblPlants" id="Pp3c11_8680V3.2">
    <property type="protein sequence ID" value="Pp3c11_8680V3.2"/>
    <property type="gene ID" value="Pp3c11_8680"/>
</dbReference>
<feature type="region of interest" description="Disordered" evidence="1">
    <location>
        <begin position="207"/>
        <end position="257"/>
    </location>
</feature>
<name>A0A7I4F129_PHYPA</name>
<protein>
    <submittedName>
        <fullName evidence="2">Uncharacterized protein</fullName>
    </submittedName>
</protein>
<accession>A0A7I4F129</accession>
<proteinExistence type="predicted"/>
<feature type="compositionally biased region" description="Gly residues" evidence="1">
    <location>
        <begin position="141"/>
        <end position="195"/>
    </location>
</feature>
<feature type="region of interest" description="Disordered" evidence="1">
    <location>
        <begin position="133"/>
        <end position="195"/>
    </location>
</feature>
<feature type="compositionally biased region" description="Low complexity" evidence="1">
    <location>
        <begin position="224"/>
        <end position="257"/>
    </location>
</feature>
<evidence type="ECO:0000256" key="1">
    <source>
        <dbReference type="SAM" id="MobiDB-lite"/>
    </source>
</evidence>
<dbReference type="Proteomes" id="UP000006727">
    <property type="component" value="Chromosome 11"/>
</dbReference>
<reference evidence="2 3" key="1">
    <citation type="journal article" date="2008" name="Science">
        <title>The Physcomitrella genome reveals evolutionary insights into the conquest of land by plants.</title>
        <authorList>
            <person name="Rensing S."/>
            <person name="Lang D."/>
            <person name="Zimmer A."/>
            <person name="Terry A."/>
            <person name="Salamov A."/>
            <person name="Shapiro H."/>
            <person name="Nishiyama T."/>
            <person name="Perroud P.-F."/>
            <person name="Lindquist E."/>
            <person name="Kamisugi Y."/>
            <person name="Tanahashi T."/>
            <person name="Sakakibara K."/>
            <person name="Fujita T."/>
            <person name="Oishi K."/>
            <person name="Shin-I T."/>
            <person name="Kuroki Y."/>
            <person name="Toyoda A."/>
            <person name="Suzuki Y."/>
            <person name="Hashimoto A."/>
            <person name="Yamaguchi K."/>
            <person name="Sugano A."/>
            <person name="Kohara Y."/>
            <person name="Fujiyama A."/>
            <person name="Anterola A."/>
            <person name="Aoki S."/>
            <person name="Ashton N."/>
            <person name="Barbazuk W.B."/>
            <person name="Barker E."/>
            <person name="Bennetzen J."/>
            <person name="Bezanilla M."/>
            <person name="Blankenship R."/>
            <person name="Cho S.H."/>
            <person name="Dutcher S."/>
            <person name="Estelle M."/>
            <person name="Fawcett J.A."/>
            <person name="Gundlach H."/>
            <person name="Hanada K."/>
            <person name="Heyl A."/>
            <person name="Hicks K.A."/>
            <person name="Hugh J."/>
            <person name="Lohr M."/>
            <person name="Mayer K."/>
            <person name="Melkozernov A."/>
            <person name="Murata T."/>
            <person name="Nelson D."/>
            <person name="Pils B."/>
            <person name="Prigge M."/>
            <person name="Reiss B."/>
            <person name="Renner T."/>
            <person name="Rombauts S."/>
            <person name="Rushton P."/>
            <person name="Sanderfoot A."/>
            <person name="Schween G."/>
            <person name="Shiu S.-H."/>
            <person name="Stueber K."/>
            <person name="Theodoulou F.L."/>
            <person name="Tu H."/>
            <person name="Van de Peer Y."/>
            <person name="Verrier P.J."/>
            <person name="Waters E."/>
            <person name="Wood A."/>
            <person name="Yang L."/>
            <person name="Cove D."/>
            <person name="Cuming A."/>
            <person name="Hasebe M."/>
            <person name="Lucas S."/>
            <person name="Mishler D.B."/>
            <person name="Reski R."/>
            <person name="Grigoriev I."/>
            <person name="Quatrano R.S."/>
            <person name="Boore J.L."/>
        </authorList>
    </citation>
    <scope>NUCLEOTIDE SEQUENCE [LARGE SCALE GENOMIC DNA]</scope>
    <source>
        <strain evidence="2 3">cv. Gransden 2004</strain>
    </source>
</reference>
<keyword evidence="3" id="KW-1185">Reference proteome</keyword>
<dbReference type="InParanoid" id="A0A7I4F129"/>
<dbReference type="EMBL" id="ABEU02000011">
    <property type="status" value="NOT_ANNOTATED_CDS"/>
    <property type="molecule type" value="Genomic_DNA"/>
</dbReference>
<reference evidence="2" key="3">
    <citation type="submission" date="2020-12" db="UniProtKB">
        <authorList>
            <consortium name="EnsemblPlants"/>
        </authorList>
    </citation>
    <scope>IDENTIFICATION</scope>
</reference>
<organism evidence="2 3">
    <name type="scientific">Physcomitrium patens</name>
    <name type="common">Spreading-leaved earth moss</name>
    <name type="synonym">Physcomitrella patens</name>
    <dbReference type="NCBI Taxonomy" id="3218"/>
    <lineage>
        <taxon>Eukaryota</taxon>
        <taxon>Viridiplantae</taxon>
        <taxon>Streptophyta</taxon>
        <taxon>Embryophyta</taxon>
        <taxon>Bryophyta</taxon>
        <taxon>Bryophytina</taxon>
        <taxon>Bryopsida</taxon>
        <taxon>Funariidae</taxon>
        <taxon>Funariales</taxon>
        <taxon>Funariaceae</taxon>
        <taxon>Physcomitrium</taxon>
    </lineage>
</organism>
<dbReference type="Gramene" id="Pp3c11_8680V3.2">
    <property type="protein sequence ID" value="Pp3c11_8680V3.2"/>
    <property type="gene ID" value="Pp3c11_8680"/>
</dbReference>